<organism evidence="3 4">
    <name type="scientific">Crotalaria pallida</name>
    <name type="common">Smooth rattlebox</name>
    <name type="synonym">Crotalaria striata</name>
    <dbReference type="NCBI Taxonomy" id="3830"/>
    <lineage>
        <taxon>Eukaryota</taxon>
        <taxon>Viridiplantae</taxon>
        <taxon>Streptophyta</taxon>
        <taxon>Embryophyta</taxon>
        <taxon>Tracheophyta</taxon>
        <taxon>Spermatophyta</taxon>
        <taxon>Magnoliopsida</taxon>
        <taxon>eudicotyledons</taxon>
        <taxon>Gunneridae</taxon>
        <taxon>Pentapetalae</taxon>
        <taxon>rosids</taxon>
        <taxon>fabids</taxon>
        <taxon>Fabales</taxon>
        <taxon>Fabaceae</taxon>
        <taxon>Papilionoideae</taxon>
        <taxon>50 kb inversion clade</taxon>
        <taxon>genistoids sensu lato</taxon>
        <taxon>core genistoids</taxon>
        <taxon>Crotalarieae</taxon>
        <taxon>Crotalaria</taxon>
    </lineage>
</organism>
<feature type="chain" id="PRO_5043048479" description="HVA22-like protein" evidence="2">
    <location>
        <begin position="18"/>
        <end position="164"/>
    </location>
</feature>
<keyword evidence="2" id="KW-0732">Signal</keyword>
<dbReference type="Pfam" id="PF03134">
    <property type="entry name" value="TB2_DP1_HVA22"/>
    <property type="match status" value="1"/>
</dbReference>
<gene>
    <name evidence="3" type="ORF">RIF29_13112</name>
</gene>
<evidence type="ECO:0000313" key="3">
    <source>
        <dbReference type="EMBL" id="KAK7283539.1"/>
    </source>
</evidence>
<evidence type="ECO:0000313" key="4">
    <source>
        <dbReference type="Proteomes" id="UP001372338"/>
    </source>
</evidence>
<sequence length="164" mass="18977">MMGSFVSKALLLAFGYALPAYECFKTVDKTKPEIDRLIFWCQYWIVVAFLTVVERLGDTFISWLPLYSEAKLAFFVYLWYPKTQGSVHLYNSFIRPYLVKHEKEINDSLLELRVKAMDILGFVWHKALIYIQKGFAAILHHVPSEATPQPNTHQVPMDNKQGSS</sequence>
<proteinExistence type="inferred from homology"/>
<feature type="signal peptide" evidence="2">
    <location>
        <begin position="1"/>
        <end position="17"/>
    </location>
</feature>
<comment type="caution">
    <text evidence="3">The sequence shown here is derived from an EMBL/GenBank/DDBJ whole genome shotgun (WGS) entry which is preliminary data.</text>
</comment>
<comment type="similarity">
    <text evidence="1">Belongs to the DP1 family.</text>
</comment>
<dbReference type="AlphaFoldDB" id="A0AAN9IP76"/>
<evidence type="ECO:0000256" key="2">
    <source>
        <dbReference type="SAM" id="SignalP"/>
    </source>
</evidence>
<dbReference type="GO" id="GO:0016020">
    <property type="term" value="C:membrane"/>
    <property type="evidence" value="ECO:0007669"/>
    <property type="project" value="UniProtKB-SubCell"/>
</dbReference>
<protein>
    <recommendedName>
        <fullName evidence="1">HVA22-like protein</fullName>
    </recommendedName>
</protein>
<dbReference type="PANTHER" id="PTHR12300:SF117">
    <property type="entry name" value="LP05237P-RELATED"/>
    <property type="match status" value="1"/>
</dbReference>
<name>A0AAN9IP76_CROPI</name>
<dbReference type="Proteomes" id="UP001372338">
    <property type="component" value="Unassembled WGS sequence"/>
</dbReference>
<comment type="subcellular location">
    <subcellularLocation>
        <location evidence="1">Membrane</location>
        <topology evidence="1">Multi-pass membrane protein</topology>
    </subcellularLocation>
</comment>
<dbReference type="InterPro" id="IPR004345">
    <property type="entry name" value="TB2_DP1_HVA22"/>
</dbReference>
<keyword evidence="4" id="KW-1185">Reference proteome</keyword>
<reference evidence="3 4" key="1">
    <citation type="submission" date="2024-01" db="EMBL/GenBank/DDBJ databases">
        <title>The genomes of 5 underutilized Papilionoideae crops provide insights into root nodulation and disease resistanc.</title>
        <authorList>
            <person name="Yuan L."/>
        </authorList>
    </citation>
    <scope>NUCLEOTIDE SEQUENCE [LARGE SCALE GENOMIC DNA]</scope>
    <source>
        <strain evidence="3">ZHUSHIDOU_FW_LH</strain>
        <tissue evidence="3">Leaf</tissue>
    </source>
</reference>
<accession>A0AAN9IP76</accession>
<dbReference type="PANTHER" id="PTHR12300">
    <property type="entry name" value="HVA22-LIKE PROTEINS"/>
    <property type="match status" value="1"/>
</dbReference>
<dbReference type="EMBL" id="JAYWIO010000002">
    <property type="protein sequence ID" value="KAK7283539.1"/>
    <property type="molecule type" value="Genomic_DNA"/>
</dbReference>
<evidence type="ECO:0000256" key="1">
    <source>
        <dbReference type="RuleBase" id="RU362006"/>
    </source>
</evidence>